<evidence type="ECO:0000313" key="1">
    <source>
        <dbReference type="EMBL" id="TEA26609.1"/>
    </source>
</evidence>
<dbReference type="EMBL" id="AWGA01000071">
    <property type="protein sequence ID" value="TEA26609.1"/>
    <property type="molecule type" value="Genomic_DNA"/>
</dbReference>
<accession>A0AB94IB27</accession>
<dbReference type="Gene3D" id="3.40.50.1820">
    <property type="entry name" value="alpha/beta hydrolase"/>
    <property type="match status" value="1"/>
</dbReference>
<reference evidence="1 2" key="1">
    <citation type="journal article" date="2014" name="Appl. Environ. Microbiol.">
        <title>Genomic features of a bumble bee symbiont reflect its host environment.</title>
        <authorList>
            <person name="Martinson V.G."/>
            <person name="Magoc T."/>
            <person name="Koch H."/>
            <person name="Salzberg S.L."/>
            <person name="Moran N.A."/>
        </authorList>
    </citation>
    <scope>NUCLEOTIDE SEQUENCE [LARGE SCALE GENOMIC DNA]</scope>
    <source>
        <strain evidence="1 2">Bimp</strain>
    </source>
</reference>
<dbReference type="GO" id="GO:0008374">
    <property type="term" value="F:O-acyltransferase activity"/>
    <property type="evidence" value="ECO:0007669"/>
    <property type="project" value="InterPro"/>
</dbReference>
<dbReference type="SUPFAM" id="SSF53474">
    <property type="entry name" value="alpha/beta-Hydrolases"/>
    <property type="match status" value="1"/>
</dbReference>
<dbReference type="GO" id="GO:0006629">
    <property type="term" value="P:lipid metabolic process"/>
    <property type="evidence" value="ECO:0007669"/>
    <property type="project" value="InterPro"/>
</dbReference>
<gene>
    <name evidence="1" type="ORF">O970_07960</name>
</gene>
<evidence type="ECO:0008006" key="3">
    <source>
        <dbReference type="Google" id="ProtNLM"/>
    </source>
</evidence>
<dbReference type="AlphaFoldDB" id="A0AB94IB27"/>
<name>A0AB94IB27_9GAMM</name>
<dbReference type="PANTHER" id="PTHR11440">
    <property type="entry name" value="LECITHIN-CHOLESTEROL ACYLTRANSFERASE-RELATED"/>
    <property type="match status" value="1"/>
</dbReference>
<proteinExistence type="predicted"/>
<dbReference type="RefSeq" id="WP_024496582.1">
    <property type="nucleotide sequence ID" value="NZ_AWGA01000071.1"/>
</dbReference>
<comment type="caution">
    <text evidence="1">The sequence shown here is derived from an EMBL/GenBank/DDBJ whole genome shotgun (WGS) entry which is preliminary data.</text>
</comment>
<organism evidence="1 2">
    <name type="scientific">Candidatus Schmidhempelia bombi str. Bimp</name>
    <dbReference type="NCBI Taxonomy" id="1387197"/>
    <lineage>
        <taxon>Bacteria</taxon>
        <taxon>Pseudomonadati</taxon>
        <taxon>Pseudomonadota</taxon>
        <taxon>Gammaproteobacteria</taxon>
        <taxon>Orbales</taxon>
        <taxon>Orbaceae</taxon>
        <taxon>Candidatus Schmidhempelia</taxon>
    </lineage>
</organism>
<dbReference type="InterPro" id="IPR029058">
    <property type="entry name" value="AB_hydrolase_fold"/>
</dbReference>
<dbReference type="InterPro" id="IPR003386">
    <property type="entry name" value="LACT/PDAT_acylTrfase"/>
</dbReference>
<protein>
    <recommendedName>
        <fullName evidence="3">Alpha/beta hydrolase</fullName>
    </recommendedName>
</protein>
<evidence type="ECO:0000313" key="2">
    <source>
        <dbReference type="Proteomes" id="UP000506160"/>
    </source>
</evidence>
<sequence length="604" mass="69218">MCENNYRMEFSFTTASASQNKEQIIYIEKSRTIIPIVFIPGIMGSNLSAISEQTNDKSTEKVWRLDDSISAIGWSFPYYGTAKARKLEFDPEKTEVDDRGLVIDAAAKEIAQVEQEYENEIRNLYEDDTEKLINAYKIKQQKIEMAIKNNPENKYFGTRKERGWGTIAYISYGQFLETFQESLFNPKGHLTENLARLTNPPSFTLNKDSKVSLSFQKQHIEHCQSFHLPVHVMGYNWLKSNADSAKQLKNLIEVDLPEYYKKRGQTCHKVILVTHSMGGLVARYYTEALGGRDKVYGVINGVQPSKGAVTAYTRMKRGSEINNCEGIGKIKDWIMEHIIGKDAAEVTAVCAQSPGPLELLPTPEYGMEWLTITDPDGKSESYPKADPYNEIYLAKDKWWCVCEPHLINPLNEDYNQQQMQEDWNKYKNIIKYKVKKFNDAIANKYHPNTYVFFGLGDEHDKIKPEFLTYQTAHWQGSFAQGYQTTTMYTTPNHIGAVNRLNLKELSEIRSIVPRRYDWKDAKIETHYGIYSTKIGNISEIYRLLPADSNGDGTVSHHSGAISMNHLQARMHLPIGHEPAYQSMISQEFTLRAIVDILQKVKIDE</sequence>
<keyword evidence="2" id="KW-1185">Reference proteome</keyword>
<dbReference type="Proteomes" id="UP000506160">
    <property type="component" value="Unassembled WGS sequence"/>
</dbReference>
<dbReference type="Pfam" id="PF02450">
    <property type="entry name" value="LCAT"/>
    <property type="match status" value="1"/>
</dbReference>